<name>A0A9N8W5D6_9GLOM</name>
<accession>A0A9N8W5D6</accession>
<protein>
    <submittedName>
        <fullName evidence="1">19025_t:CDS:1</fullName>
    </submittedName>
</protein>
<comment type="caution">
    <text evidence="1">The sequence shown here is derived from an EMBL/GenBank/DDBJ whole genome shotgun (WGS) entry which is preliminary data.</text>
</comment>
<dbReference type="EMBL" id="CAJVPZ010000853">
    <property type="protein sequence ID" value="CAG8477842.1"/>
    <property type="molecule type" value="Genomic_DNA"/>
</dbReference>
<dbReference type="AlphaFoldDB" id="A0A9N8W5D6"/>
<keyword evidence="2" id="KW-1185">Reference proteome</keyword>
<evidence type="ECO:0000313" key="2">
    <source>
        <dbReference type="Proteomes" id="UP000789396"/>
    </source>
</evidence>
<evidence type="ECO:0000313" key="1">
    <source>
        <dbReference type="EMBL" id="CAG8477842.1"/>
    </source>
</evidence>
<reference evidence="1" key="1">
    <citation type="submission" date="2021-06" db="EMBL/GenBank/DDBJ databases">
        <authorList>
            <person name="Kallberg Y."/>
            <person name="Tangrot J."/>
            <person name="Rosling A."/>
        </authorList>
    </citation>
    <scope>NUCLEOTIDE SEQUENCE</scope>
    <source>
        <strain evidence="1">IN212</strain>
    </source>
</reference>
<organism evidence="1 2">
    <name type="scientific">Racocetra fulgida</name>
    <dbReference type="NCBI Taxonomy" id="60492"/>
    <lineage>
        <taxon>Eukaryota</taxon>
        <taxon>Fungi</taxon>
        <taxon>Fungi incertae sedis</taxon>
        <taxon>Mucoromycota</taxon>
        <taxon>Glomeromycotina</taxon>
        <taxon>Glomeromycetes</taxon>
        <taxon>Diversisporales</taxon>
        <taxon>Gigasporaceae</taxon>
        <taxon>Racocetra</taxon>
    </lineage>
</organism>
<gene>
    <name evidence="1" type="ORF">RFULGI_LOCUS1405</name>
</gene>
<proteinExistence type="predicted"/>
<feature type="non-terminal residue" evidence="1">
    <location>
        <position position="1"/>
    </location>
</feature>
<dbReference type="Proteomes" id="UP000789396">
    <property type="component" value="Unassembled WGS sequence"/>
</dbReference>
<sequence length="57" mass="6665">DIKYKHCQQQNINIYINLKANKTPAIDKIILETNKTSEIDKTNSNTNNKENNYEIIN</sequence>